<evidence type="ECO:0000313" key="2">
    <source>
        <dbReference type="EMBL" id="KAK0726352.1"/>
    </source>
</evidence>
<dbReference type="AlphaFoldDB" id="A0AA40E618"/>
<keyword evidence="3" id="KW-1185">Reference proteome</keyword>
<evidence type="ECO:0000256" key="1">
    <source>
        <dbReference type="SAM" id="MobiDB-lite"/>
    </source>
</evidence>
<evidence type="ECO:0000313" key="3">
    <source>
        <dbReference type="Proteomes" id="UP001172159"/>
    </source>
</evidence>
<reference evidence="2" key="1">
    <citation type="submission" date="2023-06" db="EMBL/GenBank/DDBJ databases">
        <title>Genome-scale phylogeny and comparative genomics of the fungal order Sordariales.</title>
        <authorList>
            <consortium name="Lawrence Berkeley National Laboratory"/>
            <person name="Hensen N."/>
            <person name="Bonometti L."/>
            <person name="Westerberg I."/>
            <person name="Brannstrom I.O."/>
            <person name="Guillou S."/>
            <person name="Cros-Aarteil S."/>
            <person name="Calhoun S."/>
            <person name="Haridas S."/>
            <person name="Kuo A."/>
            <person name="Mondo S."/>
            <person name="Pangilinan J."/>
            <person name="Riley R."/>
            <person name="Labutti K."/>
            <person name="Andreopoulos B."/>
            <person name="Lipzen A."/>
            <person name="Chen C."/>
            <person name="Yanf M."/>
            <person name="Daum C."/>
            <person name="Ng V."/>
            <person name="Clum A."/>
            <person name="Steindorff A."/>
            <person name="Ohm R."/>
            <person name="Martin F."/>
            <person name="Silar P."/>
            <person name="Natvig D."/>
            <person name="Lalanne C."/>
            <person name="Gautier V."/>
            <person name="Ament-Velasquez S.L."/>
            <person name="Kruys A."/>
            <person name="Hutchinson M.I."/>
            <person name="Powell A.J."/>
            <person name="Barry K."/>
            <person name="Miller A.N."/>
            <person name="Grigoriev I.V."/>
            <person name="Debuchy R."/>
            <person name="Gladieux P."/>
            <person name="Thoren M.H."/>
            <person name="Johannesson H."/>
        </authorList>
    </citation>
    <scope>NUCLEOTIDE SEQUENCE</scope>
    <source>
        <strain evidence="2">CBS 540.89</strain>
    </source>
</reference>
<sequence length="120" mass="13151">MERTKHHLVMVGVTTHTTTDPKSSPSSHPAPRHTNTSNHGNSNSGPAEPSYSIFTPRQKIAITLSVSFLSIISPLSGHIAPPSPVLHLLGFAHVTIVDNFHNYNLHPRLRPLSLPRYPRG</sequence>
<dbReference type="Proteomes" id="UP001172159">
    <property type="component" value="Unassembled WGS sequence"/>
</dbReference>
<feature type="compositionally biased region" description="Low complexity" evidence="1">
    <location>
        <begin position="33"/>
        <end position="45"/>
    </location>
</feature>
<organism evidence="2 3">
    <name type="scientific">Apiosordaria backusii</name>
    <dbReference type="NCBI Taxonomy" id="314023"/>
    <lineage>
        <taxon>Eukaryota</taxon>
        <taxon>Fungi</taxon>
        <taxon>Dikarya</taxon>
        <taxon>Ascomycota</taxon>
        <taxon>Pezizomycotina</taxon>
        <taxon>Sordariomycetes</taxon>
        <taxon>Sordariomycetidae</taxon>
        <taxon>Sordariales</taxon>
        <taxon>Lasiosphaeriaceae</taxon>
        <taxon>Apiosordaria</taxon>
    </lineage>
</organism>
<dbReference type="EMBL" id="JAUKTV010000010">
    <property type="protein sequence ID" value="KAK0726352.1"/>
    <property type="molecule type" value="Genomic_DNA"/>
</dbReference>
<proteinExistence type="predicted"/>
<protein>
    <submittedName>
        <fullName evidence="2">Uncharacterized protein</fullName>
    </submittedName>
</protein>
<comment type="caution">
    <text evidence="2">The sequence shown here is derived from an EMBL/GenBank/DDBJ whole genome shotgun (WGS) entry which is preliminary data.</text>
</comment>
<name>A0AA40E618_9PEZI</name>
<accession>A0AA40E618</accession>
<gene>
    <name evidence="2" type="ORF">B0T21DRAFT_371421</name>
</gene>
<feature type="compositionally biased region" description="Polar residues" evidence="1">
    <location>
        <begin position="14"/>
        <end position="27"/>
    </location>
</feature>
<feature type="region of interest" description="Disordered" evidence="1">
    <location>
        <begin position="14"/>
        <end position="52"/>
    </location>
</feature>